<dbReference type="Gene3D" id="3.40.630.30">
    <property type="match status" value="1"/>
</dbReference>
<dbReference type="PROSITE" id="PS51186">
    <property type="entry name" value="GNAT"/>
    <property type="match status" value="1"/>
</dbReference>
<dbReference type="PANTHER" id="PTHR43800:SF1">
    <property type="entry name" value="PEPTIDYL-LYSINE N-ACETYLTRANSFERASE YJAB"/>
    <property type="match status" value="1"/>
</dbReference>
<name>A0A1M6TDT0_9FIRM</name>
<keyword evidence="1 4" id="KW-0808">Transferase</keyword>
<feature type="domain" description="N-acetyltransferase" evidence="3">
    <location>
        <begin position="33"/>
        <end position="177"/>
    </location>
</feature>
<dbReference type="InterPro" id="IPR000182">
    <property type="entry name" value="GNAT_dom"/>
</dbReference>
<evidence type="ECO:0000256" key="2">
    <source>
        <dbReference type="ARBA" id="ARBA00023315"/>
    </source>
</evidence>
<keyword evidence="2" id="KW-0012">Acyltransferase</keyword>
<dbReference type="PANTHER" id="PTHR43800">
    <property type="entry name" value="PEPTIDYL-LYSINE N-ACETYLTRANSFERASE YJAB"/>
    <property type="match status" value="1"/>
</dbReference>
<accession>A0A1M6TDT0</accession>
<protein>
    <submittedName>
        <fullName evidence="4">Putative acetyltransferase</fullName>
    </submittedName>
</protein>
<dbReference type="EMBL" id="FRAR01000016">
    <property type="protein sequence ID" value="SHK55155.1"/>
    <property type="molecule type" value="Genomic_DNA"/>
</dbReference>
<gene>
    <name evidence="4" type="ORF">SAMN02745123_02286</name>
</gene>
<dbReference type="GO" id="GO:0016747">
    <property type="term" value="F:acyltransferase activity, transferring groups other than amino-acyl groups"/>
    <property type="evidence" value="ECO:0007669"/>
    <property type="project" value="InterPro"/>
</dbReference>
<dbReference type="InterPro" id="IPR016181">
    <property type="entry name" value="Acyl_CoA_acyltransferase"/>
</dbReference>
<dbReference type="Proteomes" id="UP000183997">
    <property type="component" value="Unassembled WGS sequence"/>
</dbReference>
<proteinExistence type="predicted"/>
<evidence type="ECO:0000313" key="4">
    <source>
        <dbReference type="EMBL" id="SHK55155.1"/>
    </source>
</evidence>
<dbReference type="AlphaFoldDB" id="A0A1M6TDT0"/>
<organism evidence="4 5">
    <name type="scientific">Desulforamulus aeronauticus DSM 10349</name>
    <dbReference type="NCBI Taxonomy" id="1121421"/>
    <lineage>
        <taxon>Bacteria</taxon>
        <taxon>Bacillati</taxon>
        <taxon>Bacillota</taxon>
        <taxon>Clostridia</taxon>
        <taxon>Eubacteriales</taxon>
        <taxon>Peptococcaceae</taxon>
        <taxon>Desulforamulus</taxon>
    </lineage>
</organism>
<sequence>MVKRDGLLQRCSSLVVMGYSRCCVYPVNLEEAIIIRELTTNEQEINRVMEIWKESTIQAHSFIAKEYWLQNYTVVKENYIPMSKTYLYLESNEIKGFISIVDGQFIGALFVAVNCQGKGIGRKLLDHVKGIYDCLTLAVYKDNEQAVSFYQKNEFVLKQEQLDKETNHVEYRMSFEK</sequence>
<evidence type="ECO:0000259" key="3">
    <source>
        <dbReference type="PROSITE" id="PS51186"/>
    </source>
</evidence>
<reference evidence="5" key="1">
    <citation type="submission" date="2016-11" db="EMBL/GenBank/DDBJ databases">
        <authorList>
            <person name="Varghese N."/>
            <person name="Submissions S."/>
        </authorList>
    </citation>
    <scope>NUCLEOTIDE SEQUENCE [LARGE SCALE GENOMIC DNA]</scope>
    <source>
        <strain evidence="5">DSM 10349</strain>
    </source>
</reference>
<dbReference type="Pfam" id="PF13673">
    <property type="entry name" value="Acetyltransf_10"/>
    <property type="match status" value="1"/>
</dbReference>
<dbReference type="SUPFAM" id="SSF55729">
    <property type="entry name" value="Acyl-CoA N-acyltransferases (Nat)"/>
    <property type="match status" value="1"/>
</dbReference>
<keyword evidence="5" id="KW-1185">Reference proteome</keyword>
<dbReference type="NCBIfam" id="NF007853">
    <property type="entry name" value="PRK10562.1"/>
    <property type="match status" value="1"/>
</dbReference>
<dbReference type="CDD" id="cd04301">
    <property type="entry name" value="NAT_SF"/>
    <property type="match status" value="1"/>
</dbReference>
<dbReference type="STRING" id="1121421.SAMN02745123_02286"/>
<evidence type="ECO:0000256" key="1">
    <source>
        <dbReference type="ARBA" id="ARBA00022679"/>
    </source>
</evidence>
<evidence type="ECO:0000313" key="5">
    <source>
        <dbReference type="Proteomes" id="UP000183997"/>
    </source>
</evidence>